<dbReference type="RefSeq" id="WP_211560981.1">
    <property type="nucleotide sequence ID" value="NZ_JAGVRK010000001.1"/>
</dbReference>
<organism evidence="8 9">
    <name type="scientific">Metabacillus flavus</name>
    <dbReference type="NCBI Taxonomy" id="2823519"/>
    <lineage>
        <taxon>Bacteria</taxon>
        <taxon>Bacillati</taxon>
        <taxon>Bacillota</taxon>
        <taxon>Bacilli</taxon>
        <taxon>Bacillales</taxon>
        <taxon>Bacillaceae</taxon>
        <taxon>Metabacillus</taxon>
    </lineage>
</organism>
<keyword evidence="5" id="KW-0680">Restriction system</keyword>
<gene>
    <name evidence="8" type="ORF">J9317_17485</name>
</gene>
<evidence type="ECO:0000256" key="2">
    <source>
        <dbReference type="ARBA" id="ARBA00022603"/>
    </source>
</evidence>
<dbReference type="InterPro" id="IPR029063">
    <property type="entry name" value="SAM-dependent_MTases_sf"/>
</dbReference>
<evidence type="ECO:0000256" key="4">
    <source>
        <dbReference type="ARBA" id="ARBA00022691"/>
    </source>
</evidence>
<dbReference type="SUPFAM" id="SSF53335">
    <property type="entry name" value="S-adenosyl-L-methionine-dependent methyltransferases"/>
    <property type="match status" value="1"/>
</dbReference>
<dbReference type="InterPro" id="IPR003356">
    <property type="entry name" value="DNA_methylase_A-5"/>
</dbReference>
<evidence type="ECO:0000313" key="8">
    <source>
        <dbReference type="EMBL" id="MBS2970541.1"/>
    </source>
</evidence>
<evidence type="ECO:0000256" key="3">
    <source>
        <dbReference type="ARBA" id="ARBA00022679"/>
    </source>
</evidence>
<evidence type="ECO:0000256" key="6">
    <source>
        <dbReference type="ARBA" id="ARBA00047942"/>
    </source>
</evidence>
<dbReference type="GO" id="GO:0008168">
    <property type="term" value="F:methyltransferase activity"/>
    <property type="evidence" value="ECO:0007669"/>
    <property type="project" value="UniProtKB-KW"/>
</dbReference>
<keyword evidence="3" id="KW-0808">Transferase</keyword>
<evidence type="ECO:0000259" key="7">
    <source>
        <dbReference type="Pfam" id="PF02384"/>
    </source>
</evidence>
<proteinExistence type="predicted"/>
<dbReference type="GO" id="GO:0032259">
    <property type="term" value="P:methylation"/>
    <property type="evidence" value="ECO:0007669"/>
    <property type="project" value="UniProtKB-KW"/>
</dbReference>
<name>A0ABS5LIG1_9BACI</name>
<keyword evidence="9" id="KW-1185">Reference proteome</keyword>
<dbReference type="PANTHER" id="PTHR42933">
    <property type="entry name" value="SLR6095 PROTEIN"/>
    <property type="match status" value="1"/>
</dbReference>
<dbReference type="PRINTS" id="PR00507">
    <property type="entry name" value="N12N6MTFRASE"/>
</dbReference>
<dbReference type="Pfam" id="PF02384">
    <property type="entry name" value="N6_Mtase"/>
    <property type="match status" value="1"/>
</dbReference>
<dbReference type="PANTHER" id="PTHR42933:SF1">
    <property type="entry name" value="SITE-SPECIFIC DNA-METHYLTRANSFERASE (ADENINE-SPECIFIC)"/>
    <property type="match status" value="1"/>
</dbReference>
<comment type="catalytic activity">
    <reaction evidence="6">
        <text>a 2'-deoxyadenosine in DNA + S-adenosyl-L-methionine = an N(6)-methyl-2'-deoxyadenosine in DNA + S-adenosyl-L-homocysteine + H(+)</text>
        <dbReference type="Rhea" id="RHEA:15197"/>
        <dbReference type="Rhea" id="RHEA-COMP:12418"/>
        <dbReference type="Rhea" id="RHEA-COMP:12419"/>
        <dbReference type="ChEBI" id="CHEBI:15378"/>
        <dbReference type="ChEBI" id="CHEBI:57856"/>
        <dbReference type="ChEBI" id="CHEBI:59789"/>
        <dbReference type="ChEBI" id="CHEBI:90615"/>
        <dbReference type="ChEBI" id="CHEBI:90616"/>
        <dbReference type="EC" id="2.1.1.72"/>
    </reaction>
</comment>
<evidence type="ECO:0000256" key="5">
    <source>
        <dbReference type="ARBA" id="ARBA00022747"/>
    </source>
</evidence>
<reference evidence="8 9" key="1">
    <citation type="submission" date="2021-04" db="EMBL/GenBank/DDBJ databases">
        <title>Metabacillus sp. strain KIGAM252 whole genome sequence.</title>
        <authorList>
            <person name="Seo M.-J."/>
            <person name="Cho E.-S."/>
            <person name="Hwang C.Y."/>
            <person name="Yoon D.J."/>
        </authorList>
    </citation>
    <scope>NUCLEOTIDE SEQUENCE [LARGE SCALE GENOMIC DNA]</scope>
    <source>
        <strain evidence="8 9">KIGAM252</strain>
    </source>
</reference>
<sequence>MAKTKKMIDDLKTVCANYGLGNASSEYKIITEVFLYKFLNDKFLYEVKLADTQLNSFTTIGELEQHLSQMRDMDYMMLLASLPPTIARLKKEHFISYLFNRKYDDEMKRSDGKPYQFYELFDDTLIDIANSNIGVFSVKTGGEEKIRLFDSPSQYIIEINKKSDFCRALIDKIVGFSFEEAFAQKYDFFAVVFEYLIKDYNKDFGKYAEYYTPHVIANIIARIMVPDGAQNVTVYDPAAGTGTLVLSLAHEIGEDNCTIYTQDISQKSNEFLRLNLILNNLVHSLGNVVHDDTLLYPRHLNRQKNGLMKYNYIVSNPPFNMDFSDNRDTLTGEKYKERFWVGVPNVPNKDKSGMAIYLMFLQHIIYSLDEKGKAAIVVPTGFLTAGTGIQKKIREHLVKERMLRGVISMPSNIFATTSTNVSILFIDKENNDGKVVLMDASKKGRKVKGDGKNQKTVLRPEEINDIIDTFNSAKPVDDFCVVVDYLDIESKKLSFSAGQYFDVKIEYVEMKHEEFTEKMSGFTKRLESLFAEGRELEVEIKKGLEGLLYEKY</sequence>
<dbReference type="EC" id="2.1.1.72" evidence="1"/>
<keyword evidence="4" id="KW-0949">S-adenosyl-L-methionine</keyword>
<dbReference type="InterPro" id="IPR002052">
    <property type="entry name" value="DNA_methylase_N6_adenine_CS"/>
</dbReference>
<dbReference type="EMBL" id="JAGVRK010000001">
    <property type="protein sequence ID" value="MBS2970541.1"/>
    <property type="molecule type" value="Genomic_DNA"/>
</dbReference>
<keyword evidence="2 8" id="KW-0489">Methyltransferase</keyword>
<dbReference type="Proteomes" id="UP000682403">
    <property type="component" value="Unassembled WGS sequence"/>
</dbReference>
<dbReference type="PROSITE" id="PS00092">
    <property type="entry name" value="N6_MTASE"/>
    <property type="match status" value="1"/>
</dbReference>
<protein>
    <recommendedName>
        <fullName evidence="1">site-specific DNA-methyltransferase (adenine-specific)</fullName>
        <ecNumber evidence="1">2.1.1.72</ecNumber>
    </recommendedName>
</protein>
<feature type="domain" description="DNA methylase adenine-specific" evidence="7">
    <location>
        <begin position="185"/>
        <end position="503"/>
    </location>
</feature>
<accession>A0ABS5LIG1</accession>
<dbReference type="InterPro" id="IPR051537">
    <property type="entry name" value="DNA_Adenine_Mtase"/>
</dbReference>
<evidence type="ECO:0000256" key="1">
    <source>
        <dbReference type="ARBA" id="ARBA00011900"/>
    </source>
</evidence>
<dbReference type="Gene3D" id="3.40.50.150">
    <property type="entry name" value="Vaccinia Virus protein VP39"/>
    <property type="match status" value="1"/>
</dbReference>
<evidence type="ECO:0000313" key="9">
    <source>
        <dbReference type="Proteomes" id="UP000682403"/>
    </source>
</evidence>
<comment type="caution">
    <text evidence="8">The sequence shown here is derived from an EMBL/GenBank/DDBJ whole genome shotgun (WGS) entry which is preliminary data.</text>
</comment>